<sequence length="256" mass="27003">MKKHVIPALFVCSIVLLTACGVSSTPSTASSPENRFLPAIESQSTPADIPPSTSREQSYPVGTPVPEGEEAYPPASERGEAPAYPQPAAPASFTPYASGTTTGVEAVDRVLAAFTTGNLSSRQSLISFLAAPCTREKGLTPLPQCVASESEATLVEGLPILGPEGSFLRRSEVPADFFAGDFHLVAVYRIKPEALQETYTPSGQYGIVLAQSRAPGSVTFITLRVNESGIVRVDIDRDHPASDFADAGDFLLPPQP</sequence>
<feature type="compositionally biased region" description="Polar residues" evidence="1">
    <location>
        <begin position="41"/>
        <end position="57"/>
    </location>
</feature>
<evidence type="ECO:0000313" key="3">
    <source>
        <dbReference type="EMBL" id="HCE16391.1"/>
    </source>
</evidence>
<name>A0A3D1JCU3_9CHLR</name>
<dbReference type="EMBL" id="DPBP01000003">
    <property type="protein sequence ID" value="HCE16391.1"/>
    <property type="molecule type" value="Genomic_DNA"/>
</dbReference>
<comment type="caution">
    <text evidence="3">The sequence shown here is derived from an EMBL/GenBank/DDBJ whole genome shotgun (WGS) entry which is preliminary data.</text>
</comment>
<gene>
    <name evidence="3" type="ORF">DEQ80_00890</name>
</gene>
<reference evidence="3 4" key="1">
    <citation type="journal article" date="2018" name="Nat. Biotechnol.">
        <title>A standardized bacterial taxonomy based on genome phylogeny substantially revises the tree of life.</title>
        <authorList>
            <person name="Parks D.H."/>
            <person name="Chuvochina M."/>
            <person name="Waite D.W."/>
            <person name="Rinke C."/>
            <person name="Skarshewski A."/>
            <person name="Chaumeil P.A."/>
            <person name="Hugenholtz P."/>
        </authorList>
    </citation>
    <scope>NUCLEOTIDE SEQUENCE [LARGE SCALE GENOMIC DNA]</scope>
    <source>
        <strain evidence="3">UBA8781</strain>
    </source>
</reference>
<dbReference type="STRING" id="229919.GCA_001050195_00487"/>
<feature type="region of interest" description="Disordered" evidence="1">
    <location>
        <begin position="25"/>
        <end position="89"/>
    </location>
</feature>
<accession>A0A3D1JCU3</accession>
<evidence type="ECO:0000256" key="2">
    <source>
        <dbReference type="SAM" id="SignalP"/>
    </source>
</evidence>
<evidence type="ECO:0008006" key="5">
    <source>
        <dbReference type="Google" id="ProtNLM"/>
    </source>
</evidence>
<organism evidence="3 4">
    <name type="scientific">Anaerolinea thermolimosa</name>
    <dbReference type="NCBI Taxonomy" id="229919"/>
    <lineage>
        <taxon>Bacteria</taxon>
        <taxon>Bacillati</taxon>
        <taxon>Chloroflexota</taxon>
        <taxon>Anaerolineae</taxon>
        <taxon>Anaerolineales</taxon>
        <taxon>Anaerolineaceae</taxon>
        <taxon>Anaerolinea</taxon>
    </lineage>
</organism>
<protein>
    <recommendedName>
        <fullName evidence="5">Lipoprotein</fullName>
    </recommendedName>
</protein>
<dbReference type="RefSeq" id="WP_062189399.1">
    <property type="nucleotide sequence ID" value="NZ_DF967965.1"/>
</dbReference>
<dbReference type="AlphaFoldDB" id="A0A3D1JCU3"/>
<feature type="signal peptide" evidence="2">
    <location>
        <begin position="1"/>
        <end position="29"/>
    </location>
</feature>
<proteinExistence type="predicted"/>
<feature type="chain" id="PRO_5017671152" description="Lipoprotein" evidence="2">
    <location>
        <begin position="30"/>
        <end position="256"/>
    </location>
</feature>
<evidence type="ECO:0000256" key="1">
    <source>
        <dbReference type="SAM" id="MobiDB-lite"/>
    </source>
</evidence>
<dbReference type="Proteomes" id="UP000264141">
    <property type="component" value="Unassembled WGS sequence"/>
</dbReference>
<evidence type="ECO:0000313" key="4">
    <source>
        <dbReference type="Proteomes" id="UP000264141"/>
    </source>
</evidence>
<dbReference type="PROSITE" id="PS51257">
    <property type="entry name" value="PROKAR_LIPOPROTEIN"/>
    <property type="match status" value="1"/>
</dbReference>
<keyword evidence="2" id="KW-0732">Signal</keyword>